<evidence type="ECO:0000313" key="1">
    <source>
        <dbReference type="EMBL" id="BBF85412.1"/>
    </source>
</evidence>
<organism evidence="1 2">
    <name type="scientific">Aquitalea magnusonii</name>
    <dbReference type="NCBI Taxonomy" id="332411"/>
    <lineage>
        <taxon>Bacteria</taxon>
        <taxon>Pseudomonadati</taxon>
        <taxon>Pseudomonadota</taxon>
        <taxon>Betaproteobacteria</taxon>
        <taxon>Neisseriales</taxon>
        <taxon>Chromobacteriaceae</taxon>
        <taxon>Aquitalea</taxon>
    </lineage>
</organism>
<dbReference type="EMBL" id="AP018823">
    <property type="protein sequence ID" value="BBF85412.1"/>
    <property type="molecule type" value="Genomic_DNA"/>
</dbReference>
<keyword evidence="2" id="KW-1185">Reference proteome</keyword>
<dbReference type="Proteomes" id="UP000198290">
    <property type="component" value="Chromosome"/>
</dbReference>
<dbReference type="KEGG" id="amah:DLM_1796"/>
<sequence length="340" mass="37280">MKLTLLLPGLNWLDAHDGAEVCRGLTLPALSTLLGRGRLLRHAPTLTTLYQHGLGVDGKGMAARYAATAALPAGHWLMADPVHVRIDRDRALLADVGVMRVAQDEAAALTASLNQHFAEDGLRFYPVEPGRWLLQLSAAADAVFTPLADAVGENVNAHLPVGPRGLHWSRLLNEMQMLLYTHPVNDARELGGELPVNSVWLWGEGKANAEEAAVPRVDLLLTDDALLQLQAMAVGVATESAPYDFAGLLEQTASLAGSGHVLLLQDRLLAAAQYRDAWGWREQLQRMESDWFQPLLQALKQGRLRQLHILSHGPAGVDVRIGRQDLWKFWQRPQSLAALY</sequence>
<name>A0A3G9GH35_9NEIS</name>
<proteinExistence type="predicted"/>
<accession>A0A3G9GH35</accession>
<dbReference type="PIRSF" id="PIRSF015283">
    <property type="entry name" value="Regulatory_RpfE"/>
    <property type="match status" value="1"/>
</dbReference>
<dbReference type="AlphaFoldDB" id="A0A3G9GH35"/>
<dbReference type="InterPro" id="IPR016631">
    <property type="entry name" value="Regulatory_RpfE"/>
</dbReference>
<dbReference type="GO" id="GO:0004619">
    <property type="term" value="F:phosphoglycerate mutase activity"/>
    <property type="evidence" value="ECO:0007669"/>
    <property type="project" value="InterPro"/>
</dbReference>
<reference evidence="2" key="3">
    <citation type="journal article" date="2017" name="Plant Physiol. Biochem.">
        <title>Differential oxidative and antioxidative response of duckweed Lemna minor toward plant growth promoting/inhibiting bacteria.</title>
        <authorList>
            <person name="Ishizawa H."/>
            <person name="Kuroda M."/>
            <person name="Morikawa M."/>
            <person name="Ike M."/>
        </authorList>
    </citation>
    <scope>NUCLEOTIDE SEQUENCE [LARGE SCALE GENOMIC DNA]</scope>
    <source>
        <strain evidence="2">H3</strain>
    </source>
</reference>
<dbReference type="OrthoDB" id="5295974at2"/>
<reference evidence="2" key="1">
    <citation type="journal article" date="2017" name="Biotechnol. Biofuels">
        <title>Evaluation of environmental bacterial communities as a factor affecting the growth of duckweed Lemna minor.</title>
        <authorList>
            <person name="Ishizawa H."/>
            <person name="Kuroda M."/>
            <person name="Morikawa M."/>
            <person name="Ike M."/>
        </authorList>
    </citation>
    <scope>NUCLEOTIDE SEQUENCE [LARGE SCALE GENOMIC DNA]</scope>
    <source>
        <strain evidence="2">H3</strain>
    </source>
</reference>
<protein>
    <submittedName>
        <fullName evidence="1">Regulatory protein, RpfE type</fullName>
    </submittedName>
</protein>
<reference evidence="1 2" key="2">
    <citation type="journal article" date="2017" name="Genome Announc.">
        <title>Draft genome sequence of Aquitalea magnusonii strain H3, a plant growth-promoting bacterium of duckweed Lemna minor.</title>
        <authorList>
            <person name="Ishizawa H."/>
            <person name="Kuroda M."/>
            <person name="Ike M."/>
        </authorList>
    </citation>
    <scope>NUCLEOTIDE SEQUENCE [LARGE SCALE GENOMIC DNA]</scope>
    <source>
        <strain evidence="1 2">H3</strain>
    </source>
</reference>
<gene>
    <name evidence="1" type="ORF">DLM_1796</name>
</gene>
<dbReference type="RefSeq" id="WP_089083378.1">
    <property type="nucleotide sequence ID" value="NZ_AP018823.1"/>
</dbReference>
<evidence type="ECO:0000313" key="2">
    <source>
        <dbReference type="Proteomes" id="UP000198290"/>
    </source>
</evidence>